<accession>A0A1V2ZZU0</accession>
<organism evidence="3 4">
    <name type="scientific">Thioalkalivibrio halophilus</name>
    <dbReference type="NCBI Taxonomy" id="252474"/>
    <lineage>
        <taxon>Bacteria</taxon>
        <taxon>Pseudomonadati</taxon>
        <taxon>Pseudomonadota</taxon>
        <taxon>Gammaproteobacteria</taxon>
        <taxon>Chromatiales</taxon>
        <taxon>Ectothiorhodospiraceae</taxon>
        <taxon>Thioalkalivibrio</taxon>
    </lineage>
</organism>
<dbReference type="Gene3D" id="3.60.20.10">
    <property type="entry name" value="Glutamine Phosphoribosylpyrophosphate, subunit 1, domain 1"/>
    <property type="match status" value="1"/>
</dbReference>
<dbReference type="InterPro" id="IPR052373">
    <property type="entry name" value="Gamma-glu_amide_hydrolase"/>
</dbReference>
<evidence type="ECO:0000259" key="2">
    <source>
        <dbReference type="PROSITE" id="PS51278"/>
    </source>
</evidence>
<evidence type="ECO:0000256" key="1">
    <source>
        <dbReference type="ARBA" id="ARBA00022962"/>
    </source>
</evidence>
<proteinExistence type="predicted"/>
<dbReference type="RefSeq" id="WP_077243939.1">
    <property type="nucleotide sequence ID" value="NZ_MUZR01000013.1"/>
</dbReference>
<protein>
    <submittedName>
        <fullName evidence="3">Ergothioneine biosynthesis protein EgtC</fullName>
    </submittedName>
</protein>
<dbReference type="GO" id="GO:0052699">
    <property type="term" value="P:ergothioneine biosynthetic process"/>
    <property type="evidence" value="ECO:0007669"/>
    <property type="project" value="InterPro"/>
</dbReference>
<dbReference type="NCBIfam" id="TIGR03442">
    <property type="entry name" value="ergothioneine biosynthesis protein EgtC"/>
    <property type="match status" value="1"/>
</dbReference>
<dbReference type="EMBL" id="MUZR01000013">
    <property type="protein sequence ID" value="OOC10620.1"/>
    <property type="molecule type" value="Genomic_DNA"/>
</dbReference>
<sequence length="260" mass="28708">MCRHLAYLGPPLPLRALLMDPPHSLTEQAIGPQELVYARVNADGFGFGWFDERGEPLNYRRADPIWQDPNLQTLAGHLHQPQWVAAIRSATPGFGGDTANAQPFARDGLLYSHNGLIRGFLPRIRRCIQQRLEPAIEEGIQGTTDSEYLFALIRQLLADDPETTLEGALGEAFSLVAEWLGDEHALLNVIIGDGRRIVASRHAVNADSPSLYYTTDDEAFPDGSVVIASEPLTDREAWRAVPPHHLLCVEPESPPELLAL</sequence>
<dbReference type="InterPro" id="IPR026869">
    <property type="entry name" value="EgtC-like"/>
</dbReference>
<feature type="domain" description="Glutamine amidotransferase type-2" evidence="2">
    <location>
        <begin position="2"/>
        <end position="260"/>
    </location>
</feature>
<evidence type="ECO:0000313" key="3">
    <source>
        <dbReference type="EMBL" id="OOC10620.1"/>
    </source>
</evidence>
<name>A0A1V2ZZU0_9GAMM</name>
<dbReference type="OrthoDB" id="9804310at2"/>
<gene>
    <name evidence="3" type="ORF">B1A74_04920</name>
</gene>
<dbReference type="CDD" id="cd01908">
    <property type="entry name" value="YafJ"/>
    <property type="match status" value="1"/>
</dbReference>
<dbReference type="PANTHER" id="PTHR43187:SF2">
    <property type="entry name" value="GAMMA-GLUTAMYL-HERCYNYLCYSTEINE SULFOXIDE HYDROLASE"/>
    <property type="match status" value="1"/>
</dbReference>
<dbReference type="InterPro" id="IPR017808">
    <property type="entry name" value="EgtC"/>
</dbReference>
<dbReference type="InterPro" id="IPR017932">
    <property type="entry name" value="GATase_2_dom"/>
</dbReference>
<dbReference type="SUPFAM" id="SSF56235">
    <property type="entry name" value="N-terminal nucleophile aminohydrolases (Ntn hydrolases)"/>
    <property type="match status" value="1"/>
</dbReference>
<dbReference type="InterPro" id="IPR029055">
    <property type="entry name" value="Ntn_hydrolases_N"/>
</dbReference>
<keyword evidence="1" id="KW-0315">Glutamine amidotransferase</keyword>
<dbReference type="Proteomes" id="UP000189177">
    <property type="component" value="Unassembled WGS sequence"/>
</dbReference>
<dbReference type="PANTHER" id="PTHR43187">
    <property type="entry name" value="GLUTAMINE AMIDOTRANSFERASE DUG3-RELATED"/>
    <property type="match status" value="1"/>
</dbReference>
<dbReference type="Pfam" id="PF13230">
    <property type="entry name" value="GATase_4"/>
    <property type="match status" value="1"/>
</dbReference>
<dbReference type="AlphaFoldDB" id="A0A1V2ZZU0"/>
<comment type="caution">
    <text evidence="3">The sequence shown here is derived from an EMBL/GenBank/DDBJ whole genome shotgun (WGS) entry which is preliminary data.</text>
</comment>
<dbReference type="PROSITE" id="PS51278">
    <property type="entry name" value="GATASE_TYPE_2"/>
    <property type="match status" value="1"/>
</dbReference>
<dbReference type="STRING" id="252474.B1A74_04920"/>
<evidence type="ECO:0000313" key="4">
    <source>
        <dbReference type="Proteomes" id="UP000189177"/>
    </source>
</evidence>
<keyword evidence="4" id="KW-1185">Reference proteome</keyword>
<reference evidence="3 4" key="1">
    <citation type="submission" date="2017-02" db="EMBL/GenBank/DDBJ databases">
        <title>Genomic diversity within the haloalkaliphilic genus Thioalkalivibrio.</title>
        <authorList>
            <person name="Ahn A.-C."/>
            <person name="Meier-Kolthoff J."/>
            <person name="Overmars L."/>
            <person name="Richter M."/>
            <person name="Woyke T."/>
            <person name="Sorokin D.Y."/>
            <person name="Muyzer G."/>
        </authorList>
    </citation>
    <scope>NUCLEOTIDE SEQUENCE [LARGE SCALE GENOMIC DNA]</scope>
    <source>
        <strain evidence="3 4">HL17</strain>
    </source>
</reference>